<dbReference type="GO" id="GO:0005886">
    <property type="term" value="C:plasma membrane"/>
    <property type="evidence" value="ECO:0007669"/>
    <property type="project" value="UniProtKB-SubCell"/>
</dbReference>
<evidence type="ECO:0000313" key="8">
    <source>
        <dbReference type="EMBL" id="SUB34643.1"/>
    </source>
</evidence>
<keyword evidence="8" id="KW-0808">Transferase</keyword>
<proteinExistence type="predicted"/>
<evidence type="ECO:0000256" key="6">
    <source>
        <dbReference type="SAM" id="Phobius"/>
    </source>
</evidence>
<feature type="transmembrane region" description="Helical" evidence="6">
    <location>
        <begin position="174"/>
        <end position="191"/>
    </location>
</feature>
<dbReference type="CDD" id="cd16015">
    <property type="entry name" value="LTA_synthase"/>
    <property type="match status" value="1"/>
</dbReference>
<organism evidence="8 9">
    <name type="scientific">[Pasteurella] mairii</name>
    <dbReference type="NCBI Taxonomy" id="757"/>
    <lineage>
        <taxon>Bacteria</taxon>
        <taxon>Pseudomonadati</taxon>
        <taxon>Pseudomonadota</taxon>
        <taxon>Gammaproteobacteria</taxon>
        <taxon>Pasteurellales</taxon>
        <taxon>Pasteurellaceae</taxon>
    </lineage>
</organism>
<reference evidence="8 9" key="1">
    <citation type="submission" date="2018-06" db="EMBL/GenBank/DDBJ databases">
        <authorList>
            <consortium name="Pathogen Informatics"/>
            <person name="Doyle S."/>
        </authorList>
    </citation>
    <scope>NUCLEOTIDE SEQUENCE [LARGE SCALE GENOMIC DNA]</scope>
    <source>
        <strain evidence="8 9">NCTC10699</strain>
    </source>
</reference>
<accession>A0A379B7N1</accession>
<dbReference type="Gene3D" id="3.40.720.10">
    <property type="entry name" value="Alkaline Phosphatase, subunit A"/>
    <property type="match status" value="1"/>
</dbReference>
<feature type="transmembrane region" description="Helical" evidence="6">
    <location>
        <begin position="57"/>
        <end position="77"/>
    </location>
</feature>
<protein>
    <submittedName>
        <fullName evidence="8">Phosphoglycerol transferase</fullName>
    </submittedName>
</protein>
<evidence type="ECO:0000256" key="1">
    <source>
        <dbReference type="ARBA" id="ARBA00004651"/>
    </source>
</evidence>
<gene>
    <name evidence="8" type="ORF">NCTC10699_02320</name>
</gene>
<dbReference type="InterPro" id="IPR050448">
    <property type="entry name" value="OpgB/LTA_synthase_biosynth"/>
</dbReference>
<dbReference type="EMBL" id="UGSS01000002">
    <property type="protein sequence ID" value="SUB34643.1"/>
    <property type="molecule type" value="Genomic_DNA"/>
</dbReference>
<feature type="transmembrane region" description="Helical" evidence="6">
    <location>
        <begin position="140"/>
        <end position="162"/>
    </location>
</feature>
<dbReference type="AlphaFoldDB" id="A0A379B7N1"/>
<evidence type="ECO:0000256" key="5">
    <source>
        <dbReference type="ARBA" id="ARBA00023136"/>
    </source>
</evidence>
<dbReference type="PANTHER" id="PTHR47371">
    <property type="entry name" value="LIPOTEICHOIC ACID SYNTHASE"/>
    <property type="match status" value="1"/>
</dbReference>
<dbReference type="Proteomes" id="UP000254280">
    <property type="component" value="Unassembled WGS sequence"/>
</dbReference>
<sequence length="650" mass="73450">MLTIITSLLFLFFLGFLVIQRQVMIAHFLAQDIKQNPTHQQPLKRMQLLGLRFDAKVVASLLLPPYLISVLLASFSVSPAIISAVFFSLIFIFGFLLTALTLGNYFYYQTYHTYYDIFIFGLVEEDTNAVLKNIYDDYPVIKALLFTFSMAFIPSFLAFLVIRSQTEISPHYGFSLLYVALSVLLIRGTILSKPLSKIHAQVSSLSAINYMVPNGPIAFKWAIKEHKKNISFSAVDKAQGPQLLTQLFATDKLTLQTEKNAFLAANKPHVVFSLMESFGSNLLRFDDPVTNDLLGNLRPHFAQDFVFDRFTSSNNGTAASLFSISVHSTDQNISQSSDQKVQVPYGAFLTYKNQGYKTVFITSGNAMWRSVGTYFPQQAVDEIYDQNDIMDSYPEAKNTLSYWGVADEYSFALAKDLLEKSTQPLFIFVLTITNHPPYEAPKGYQPKTVNPDVLLDKIGQSETERRNILCAYQYAASALGDFITQIKQSALKNKTIIAATGDHHVRGVKYQMPTDLFYAYAVPFFISVPKAIQAHLALRYDKNRFGSHKDVMPTLYSVSLSEVEYVNLGGRNLLAQEDLSAYNFAQNSVLWADSTGVTDLSTQPYVKYTWHDGLTLRGETEMNDHERQRIAQYVELATWNINRLIKGYKD</sequence>
<feature type="domain" description="Sulfatase N-terminal" evidence="7">
    <location>
        <begin position="268"/>
        <end position="557"/>
    </location>
</feature>
<evidence type="ECO:0000256" key="4">
    <source>
        <dbReference type="ARBA" id="ARBA00022989"/>
    </source>
</evidence>
<evidence type="ECO:0000259" key="7">
    <source>
        <dbReference type="Pfam" id="PF00884"/>
    </source>
</evidence>
<feature type="transmembrane region" description="Helical" evidence="6">
    <location>
        <begin position="84"/>
        <end position="108"/>
    </location>
</feature>
<dbReference type="InterPro" id="IPR017850">
    <property type="entry name" value="Alkaline_phosphatase_core_sf"/>
</dbReference>
<comment type="subcellular location">
    <subcellularLocation>
        <location evidence="1">Cell membrane</location>
        <topology evidence="1">Multi-pass membrane protein</topology>
    </subcellularLocation>
</comment>
<dbReference type="Pfam" id="PF00884">
    <property type="entry name" value="Sulfatase"/>
    <property type="match status" value="1"/>
</dbReference>
<evidence type="ECO:0000256" key="3">
    <source>
        <dbReference type="ARBA" id="ARBA00022692"/>
    </source>
</evidence>
<evidence type="ECO:0000313" key="9">
    <source>
        <dbReference type="Proteomes" id="UP000254280"/>
    </source>
</evidence>
<keyword evidence="5 6" id="KW-0472">Membrane</keyword>
<name>A0A379B7N1_9PAST</name>
<dbReference type="PANTHER" id="PTHR47371:SF3">
    <property type="entry name" value="PHOSPHOGLYCEROL TRANSFERASE I"/>
    <property type="match status" value="1"/>
</dbReference>
<dbReference type="SUPFAM" id="SSF53649">
    <property type="entry name" value="Alkaline phosphatase-like"/>
    <property type="match status" value="1"/>
</dbReference>
<keyword evidence="4 6" id="KW-1133">Transmembrane helix</keyword>
<dbReference type="InterPro" id="IPR000917">
    <property type="entry name" value="Sulfatase_N"/>
</dbReference>
<keyword evidence="2" id="KW-1003">Cell membrane</keyword>
<evidence type="ECO:0000256" key="2">
    <source>
        <dbReference type="ARBA" id="ARBA00022475"/>
    </source>
</evidence>
<keyword evidence="3 6" id="KW-0812">Transmembrane</keyword>
<dbReference type="GO" id="GO:0016740">
    <property type="term" value="F:transferase activity"/>
    <property type="evidence" value="ECO:0007669"/>
    <property type="project" value="UniProtKB-KW"/>
</dbReference>
<keyword evidence="9" id="KW-1185">Reference proteome</keyword>